<dbReference type="RefSeq" id="WP_069517260.1">
    <property type="nucleotide sequence ID" value="NZ_FOFP01000009.1"/>
</dbReference>
<dbReference type="SUPFAM" id="SSF141447">
    <property type="entry name" value="PA2021-like"/>
    <property type="match status" value="1"/>
</dbReference>
<evidence type="ECO:0008006" key="3">
    <source>
        <dbReference type="Google" id="ProtNLM"/>
    </source>
</evidence>
<keyword evidence="2" id="KW-1185">Reference proteome</keyword>
<evidence type="ECO:0000313" key="2">
    <source>
        <dbReference type="Proteomes" id="UP000198512"/>
    </source>
</evidence>
<name>A0ABY1BFL7_9PSED</name>
<comment type="caution">
    <text evidence="1">The sequence shown here is derived from an EMBL/GenBank/DDBJ whole genome shotgun (WGS) entry which is preliminary data.</text>
</comment>
<evidence type="ECO:0000313" key="1">
    <source>
        <dbReference type="EMBL" id="SEQ74299.1"/>
    </source>
</evidence>
<dbReference type="Pfam" id="PF11462">
    <property type="entry name" value="DUF3203"/>
    <property type="match status" value="1"/>
</dbReference>
<accession>A0ABY1BFL7</accession>
<sequence>MSVAIDLEKGTCTIAANGTLNEVPIHRLSITTDENLRASVIRFDAWNAMLTEEEVETLLVAGAKDNRVNLAHDE</sequence>
<protein>
    <recommendedName>
        <fullName evidence="3">DUF3203 domain-containing protein</fullName>
    </recommendedName>
</protein>
<proteinExistence type="predicted"/>
<organism evidence="1 2">
    <name type="scientific">Pseudomonas cuatrocienegasensis</name>
    <dbReference type="NCBI Taxonomy" id="543360"/>
    <lineage>
        <taxon>Bacteria</taxon>
        <taxon>Pseudomonadati</taxon>
        <taxon>Pseudomonadota</taxon>
        <taxon>Gammaproteobacteria</taxon>
        <taxon>Pseudomonadales</taxon>
        <taxon>Pseudomonadaceae</taxon>
        <taxon>Pseudomonas</taxon>
    </lineage>
</organism>
<dbReference type="Proteomes" id="UP000198512">
    <property type="component" value="Unassembled WGS sequence"/>
</dbReference>
<dbReference type="EMBL" id="FOFP01000009">
    <property type="protein sequence ID" value="SEQ74299.1"/>
    <property type="molecule type" value="Genomic_DNA"/>
</dbReference>
<dbReference type="Gene3D" id="3.40.1170.40">
    <property type="entry name" value="Protein of unknown function DUF3203"/>
    <property type="match status" value="1"/>
</dbReference>
<reference evidence="1 2" key="1">
    <citation type="submission" date="2016-10" db="EMBL/GenBank/DDBJ databases">
        <authorList>
            <person name="Varghese N."/>
            <person name="Submissions S."/>
        </authorList>
    </citation>
    <scope>NUCLEOTIDE SEQUENCE [LARGE SCALE GENOMIC DNA]</scope>
    <source>
        <strain evidence="1 2">CIP 109853</strain>
    </source>
</reference>
<dbReference type="InterPro" id="IPR021564">
    <property type="entry name" value="DUF3203"/>
</dbReference>
<gene>
    <name evidence="1" type="ORF">SAMN05216600_10999</name>
</gene>
<dbReference type="InterPro" id="IPR038079">
    <property type="entry name" value="PA2021-like_sf"/>
</dbReference>